<evidence type="ECO:0000313" key="14">
    <source>
        <dbReference type="EMBL" id="KAL0573690.1"/>
    </source>
</evidence>
<dbReference type="Proteomes" id="UP001465976">
    <property type="component" value="Unassembled WGS sequence"/>
</dbReference>
<dbReference type="PANTHER" id="PTHR24305">
    <property type="entry name" value="CYTOCHROME P450"/>
    <property type="match status" value="1"/>
</dbReference>
<evidence type="ECO:0000313" key="15">
    <source>
        <dbReference type="Proteomes" id="UP001465976"/>
    </source>
</evidence>
<evidence type="ECO:0000256" key="1">
    <source>
        <dbReference type="ARBA" id="ARBA00001971"/>
    </source>
</evidence>
<dbReference type="SUPFAM" id="SSF48264">
    <property type="entry name" value="Cytochrome P450"/>
    <property type="match status" value="1"/>
</dbReference>
<keyword evidence="8" id="KW-1133">Transmembrane helix</keyword>
<name>A0ABR3FEE9_9AGAR</name>
<dbReference type="EMBL" id="JBAHYK010000474">
    <property type="protein sequence ID" value="KAL0573690.1"/>
    <property type="molecule type" value="Genomic_DNA"/>
</dbReference>
<comment type="cofactor">
    <cofactor evidence="1">
        <name>heme</name>
        <dbReference type="ChEBI" id="CHEBI:30413"/>
    </cofactor>
</comment>
<evidence type="ECO:0000256" key="13">
    <source>
        <dbReference type="RuleBase" id="RU000461"/>
    </source>
</evidence>
<comment type="subcellular location">
    <subcellularLocation>
        <location evidence="2">Membrane</location>
    </subcellularLocation>
</comment>
<evidence type="ECO:0000256" key="4">
    <source>
        <dbReference type="ARBA" id="ARBA00010617"/>
    </source>
</evidence>
<comment type="caution">
    <text evidence="14">The sequence shown here is derived from an EMBL/GenBank/DDBJ whole genome shotgun (WGS) entry which is preliminary data.</text>
</comment>
<evidence type="ECO:0000256" key="5">
    <source>
        <dbReference type="ARBA" id="ARBA00022617"/>
    </source>
</evidence>
<evidence type="ECO:0000256" key="6">
    <source>
        <dbReference type="ARBA" id="ARBA00022692"/>
    </source>
</evidence>
<evidence type="ECO:0008006" key="16">
    <source>
        <dbReference type="Google" id="ProtNLM"/>
    </source>
</evidence>
<evidence type="ECO:0000256" key="11">
    <source>
        <dbReference type="ARBA" id="ARBA00023033"/>
    </source>
</evidence>
<evidence type="ECO:0000256" key="2">
    <source>
        <dbReference type="ARBA" id="ARBA00004370"/>
    </source>
</evidence>
<evidence type="ECO:0000256" key="7">
    <source>
        <dbReference type="ARBA" id="ARBA00022723"/>
    </source>
</evidence>
<keyword evidence="9 13" id="KW-0560">Oxidoreductase</keyword>
<comment type="pathway">
    <text evidence="3">Secondary metabolite biosynthesis; terpenoid biosynthesis.</text>
</comment>
<dbReference type="InterPro" id="IPR002403">
    <property type="entry name" value="Cyt_P450_E_grp-IV"/>
</dbReference>
<reference evidence="14 15" key="1">
    <citation type="submission" date="2024-02" db="EMBL/GenBank/DDBJ databases">
        <title>A draft genome for the cacao thread blight pathogen Marasmius crinis-equi.</title>
        <authorList>
            <person name="Cohen S.P."/>
            <person name="Baruah I.K."/>
            <person name="Amoako-Attah I."/>
            <person name="Bukari Y."/>
            <person name="Meinhardt L.W."/>
            <person name="Bailey B.A."/>
        </authorList>
    </citation>
    <scope>NUCLEOTIDE SEQUENCE [LARGE SCALE GENOMIC DNA]</scope>
    <source>
        <strain evidence="14 15">GH-76</strain>
    </source>
</reference>
<evidence type="ECO:0000256" key="12">
    <source>
        <dbReference type="ARBA" id="ARBA00023136"/>
    </source>
</evidence>
<evidence type="ECO:0000256" key="9">
    <source>
        <dbReference type="ARBA" id="ARBA00023002"/>
    </source>
</evidence>
<dbReference type="PROSITE" id="PS00086">
    <property type="entry name" value="CYTOCHROME_P450"/>
    <property type="match status" value="1"/>
</dbReference>
<dbReference type="InterPro" id="IPR017972">
    <property type="entry name" value="Cyt_P450_CS"/>
</dbReference>
<keyword evidence="5 13" id="KW-0349">Heme</keyword>
<dbReference type="Gene3D" id="1.10.630.10">
    <property type="entry name" value="Cytochrome P450"/>
    <property type="match status" value="1"/>
</dbReference>
<dbReference type="PRINTS" id="PR00465">
    <property type="entry name" value="EP450IV"/>
</dbReference>
<sequence length="288" mass="32418">MAWLLEHIPDPRLARGRAAREISREVANQLVADKSKEFVSGGGNRDVMSLLGKPQPDIQTRLREEIRSKEREMSAQGRIDFTAEDFESLPYLTAVLKETLRYHPVGPHLARVAVEDQCIPLSESIKTSSGRTINEIPVSKGQKVVVSIASYNRQVIITTSRITRRPSDQSRLARNKEVYGEDAHLFKPERWLVENPSESESNKGPSVGVYASLLTFGGGVRACLGWRFAVLELQAFLVELIRNFEFSLTPECDKIRREICQVMVPTIEGELEKGGQCPLKVQFARRDD</sequence>
<gene>
    <name evidence="14" type="ORF">V5O48_008261</name>
</gene>
<keyword evidence="7 13" id="KW-0479">Metal-binding</keyword>
<dbReference type="InterPro" id="IPR050121">
    <property type="entry name" value="Cytochrome_P450_monoxygenase"/>
</dbReference>
<accession>A0ABR3FEE9</accession>
<evidence type="ECO:0000256" key="8">
    <source>
        <dbReference type="ARBA" id="ARBA00022989"/>
    </source>
</evidence>
<dbReference type="PRINTS" id="PR00385">
    <property type="entry name" value="P450"/>
</dbReference>
<keyword evidence="6" id="KW-0812">Transmembrane</keyword>
<keyword evidence="12" id="KW-0472">Membrane</keyword>
<dbReference type="Pfam" id="PF00067">
    <property type="entry name" value="p450"/>
    <property type="match status" value="2"/>
</dbReference>
<evidence type="ECO:0000256" key="10">
    <source>
        <dbReference type="ARBA" id="ARBA00023004"/>
    </source>
</evidence>
<protein>
    <recommendedName>
        <fullName evidence="16">Cytochrome P450</fullName>
    </recommendedName>
</protein>
<proteinExistence type="inferred from homology"/>
<keyword evidence="11 13" id="KW-0503">Monooxygenase</keyword>
<organism evidence="14 15">
    <name type="scientific">Marasmius crinis-equi</name>
    <dbReference type="NCBI Taxonomy" id="585013"/>
    <lineage>
        <taxon>Eukaryota</taxon>
        <taxon>Fungi</taxon>
        <taxon>Dikarya</taxon>
        <taxon>Basidiomycota</taxon>
        <taxon>Agaricomycotina</taxon>
        <taxon>Agaricomycetes</taxon>
        <taxon>Agaricomycetidae</taxon>
        <taxon>Agaricales</taxon>
        <taxon>Marasmiineae</taxon>
        <taxon>Marasmiaceae</taxon>
        <taxon>Marasmius</taxon>
    </lineage>
</organism>
<dbReference type="InterPro" id="IPR036396">
    <property type="entry name" value="Cyt_P450_sf"/>
</dbReference>
<dbReference type="PANTHER" id="PTHR24305:SF166">
    <property type="entry name" value="CYTOCHROME P450 12A4, MITOCHONDRIAL-RELATED"/>
    <property type="match status" value="1"/>
</dbReference>
<keyword evidence="10 13" id="KW-0408">Iron</keyword>
<comment type="similarity">
    <text evidence="4 13">Belongs to the cytochrome P450 family.</text>
</comment>
<evidence type="ECO:0000256" key="3">
    <source>
        <dbReference type="ARBA" id="ARBA00004721"/>
    </source>
</evidence>
<dbReference type="InterPro" id="IPR001128">
    <property type="entry name" value="Cyt_P450"/>
</dbReference>
<keyword evidence="15" id="KW-1185">Reference proteome</keyword>